<dbReference type="AlphaFoldDB" id="A0A6S7IDM1"/>
<keyword evidence="2" id="KW-1185">Reference proteome</keyword>
<feature type="non-terminal residue" evidence="1">
    <location>
        <position position="1"/>
    </location>
</feature>
<dbReference type="EMBL" id="CACRXK020004809">
    <property type="protein sequence ID" value="CAB4004102.1"/>
    <property type="molecule type" value="Genomic_DNA"/>
</dbReference>
<reference evidence="1" key="1">
    <citation type="submission" date="2020-04" db="EMBL/GenBank/DDBJ databases">
        <authorList>
            <person name="Alioto T."/>
            <person name="Alioto T."/>
            <person name="Gomez Garrido J."/>
        </authorList>
    </citation>
    <scope>NUCLEOTIDE SEQUENCE</scope>
    <source>
        <strain evidence="1">A484AB</strain>
    </source>
</reference>
<accession>A0A6S7IDM1</accession>
<comment type="caution">
    <text evidence="1">The sequence shown here is derived from an EMBL/GenBank/DDBJ whole genome shotgun (WGS) entry which is preliminary data.</text>
</comment>
<evidence type="ECO:0000313" key="1">
    <source>
        <dbReference type="EMBL" id="CAB4004102.1"/>
    </source>
</evidence>
<organism evidence="1 2">
    <name type="scientific">Paramuricea clavata</name>
    <name type="common">Red gorgonian</name>
    <name type="synonym">Violescent sea-whip</name>
    <dbReference type="NCBI Taxonomy" id="317549"/>
    <lineage>
        <taxon>Eukaryota</taxon>
        <taxon>Metazoa</taxon>
        <taxon>Cnidaria</taxon>
        <taxon>Anthozoa</taxon>
        <taxon>Octocorallia</taxon>
        <taxon>Malacalcyonacea</taxon>
        <taxon>Plexauridae</taxon>
        <taxon>Paramuricea</taxon>
    </lineage>
</organism>
<evidence type="ECO:0000313" key="2">
    <source>
        <dbReference type="Proteomes" id="UP001152795"/>
    </source>
</evidence>
<name>A0A6S7IDM1_PARCT</name>
<proteinExistence type="predicted"/>
<dbReference type="Proteomes" id="UP001152795">
    <property type="component" value="Unassembled WGS sequence"/>
</dbReference>
<gene>
    <name evidence="1" type="ORF">PACLA_8A035079</name>
</gene>
<sequence length="84" mass="9487">IKNKMKSALVVLLIAQMIVVPGMTRNVAFNDYLAGRRCPAPACDDENNCYVVCYECQASRVFSDICRECQLCEKQGRRNGLIRL</sequence>
<protein>
    <submittedName>
        <fullName evidence="1">Uncharacterized protein</fullName>
    </submittedName>
</protein>